<keyword evidence="6" id="KW-0449">Lipoprotein</keyword>
<accession>A0A2U2DPQ0</accession>
<organism evidence="8 9">
    <name type="scientific">Metarhizobium album</name>
    <dbReference type="NCBI Taxonomy" id="2182425"/>
    <lineage>
        <taxon>Bacteria</taxon>
        <taxon>Pseudomonadati</taxon>
        <taxon>Pseudomonadota</taxon>
        <taxon>Alphaproteobacteria</taxon>
        <taxon>Hyphomicrobiales</taxon>
        <taxon>Rhizobiaceae</taxon>
        <taxon>Metarhizobium</taxon>
    </lineage>
</organism>
<evidence type="ECO:0000256" key="2">
    <source>
        <dbReference type="ARBA" id="ARBA00022729"/>
    </source>
</evidence>
<dbReference type="RefSeq" id="WP_109459549.1">
    <property type="nucleotide sequence ID" value="NZ_QFBC01000007.1"/>
</dbReference>
<keyword evidence="5" id="KW-0998">Cell outer membrane</keyword>
<evidence type="ECO:0000256" key="5">
    <source>
        <dbReference type="ARBA" id="ARBA00023237"/>
    </source>
</evidence>
<keyword evidence="4" id="KW-0564">Palmitate</keyword>
<feature type="compositionally biased region" description="Polar residues" evidence="7">
    <location>
        <begin position="38"/>
        <end position="48"/>
    </location>
</feature>
<evidence type="ECO:0008006" key="10">
    <source>
        <dbReference type="Google" id="ProtNLM"/>
    </source>
</evidence>
<dbReference type="OrthoDB" id="7363830at2"/>
<name>A0A2U2DPQ0_9HYPH</name>
<evidence type="ECO:0000256" key="3">
    <source>
        <dbReference type="ARBA" id="ARBA00023136"/>
    </source>
</evidence>
<evidence type="ECO:0000256" key="1">
    <source>
        <dbReference type="ARBA" id="ARBA00004459"/>
    </source>
</evidence>
<keyword evidence="3" id="KW-0472">Membrane</keyword>
<dbReference type="AlphaFoldDB" id="A0A2U2DPQ0"/>
<evidence type="ECO:0000256" key="7">
    <source>
        <dbReference type="SAM" id="MobiDB-lite"/>
    </source>
</evidence>
<dbReference type="Proteomes" id="UP000245252">
    <property type="component" value="Unassembled WGS sequence"/>
</dbReference>
<evidence type="ECO:0000256" key="4">
    <source>
        <dbReference type="ARBA" id="ARBA00023139"/>
    </source>
</evidence>
<dbReference type="NCBIfam" id="NF047847">
    <property type="entry name" value="SS_mature_LptM"/>
    <property type="match status" value="1"/>
</dbReference>
<comment type="subcellular location">
    <subcellularLocation>
        <location evidence="1">Cell outer membrane</location>
        <topology evidence="1">Lipid-anchor</topology>
    </subcellularLocation>
</comment>
<evidence type="ECO:0000256" key="6">
    <source>
        <dbReference type="ARBA" id="ARBA00023288"/>
    </source>
</evidence>
<reference evidence="8 9" key="1">
    <citation type="submission" date="2018-05" db="EMBL/GenBank/DDBJ databases">
        <title>The draft genome of strain NS-104.</title>
        <authorList>
            <person name="Hang P."/>
            <person name="Jiang J."/>
        </authorList>
    </citation>
    <scope>NUCLEOTIDE SEQUENCE [LARGE SCALE GENOMIC DNA]</scope>
    <source>
        <strain evidence="8 9">NS-104</strain>
    </source>
</reference>
<comment type="caution">
    <text evidence="8">The sequence shown here is derived from an EMBL/GenBank/DDBJ whole genome shotgun (WGS) entry which is preliminary data.</text>
</comment>
<protein>
    <recommendedName>
        <fullName evidence="10">Lipoprotein</fullName>
    </recommendedName>
</protein>
<proteinExistence type="predicted"/>
<evidence type="ECO:0000313" key="8">
    <source>
        <dbReference type="EMBL" id="PWE55252.1"/>
    </source>
</evidence>
<keyword evidence="9" id="KW-1185">Reference proteome</keyword>
<sequence>MPMTLRTLIRAAAVLSVVGLVASGCGRRGDLDPPSTPVDKQNQRSNTGAAPVADKPFILDPLL</sequence>
<dbReference type="EMBL" id="QFBC01000007">
    <property type="protein sequence ID" value="PWE55252.1"/>
    <property type="molecule type" value="Genomic_DNA"/>
</dbReference>
<dbReference type="InterPro" id="IPR032831">
    <property type="entry name" value="LptM_cons"/>
</dbReference>
<evidence type="ECO:0000313" key="9">
    <source>
        <dbReference type="Proteomes" id="UP000245252"/>
    </source>
</evidence>
<gene>
    <name evidence="8" type="ORF">DEM27_16345</name>
</gene>
<dbReference type="PROSITE" id="PS51257">
    <property type="entry name" value="PROKAR_LIPOPROTEIN"/>
    <property type="match status" value="1"/>
</dbReference>
<keyword evidence="2" id="KW-0732">Signal</keyword>
<feature type="region of interest" description="Disordered" evidence="7">
    <location>
        <begin position="26"/>
        <end position="63"/>
    </location>
</feature>